<evidence type="ECO:0000313" key="1">
    <source>
        <dbReference type="EMBL" id="MCY9278630.1"/>
    </source>
</evidence>
<dbReference type="AlphaFoldDB" id="A0AA90ET64"/>
<organism evidence="1 2">
    <name type="scientific">Bacillus haynesii</name>
    <dbReference type="NCBI Taxonomy" id="1925021"/>
    <lineage>
        <taxon>Bacteria</taxon>
        <taxon>Bacillati</taxon>
        <taxon>Bacillota</taxon>
        <taxon>Bacilli</taxon>
        <taxon>Bacillales</taxon>
        <taxon>Bacillaceae</taxon>
        <taxon>Bacillus</taxon>
    </lineage>
</organism>
<accession>A0AA90ET64</accession>
<dbReference type="RefSeq" id="WP_186807208.1">
    <property type="nucleotide sequence ID" value="NZ_AZYP01000073.1"/>
</dbReference>
<gene>
    <name evidence="1" type="ORF">MOE73_00810</name>
</gene>
<name>A0AA90ET64_9BACI</name>
<protein>
    <submittedName>
        <fullName evidence="1">Uncharacterized protein</fullName>
    </submittedName>
</protein>
<reference evidence="1" key="1">
    <citation type="submission" date="2022-02" db="EMBL/GenBank/DDBJ databases">
        <title>Crop Bioprotection Bacillus Genome Sequencing.</title>
        <authorList>
            <person name="Dunlap C."/>
        </authorList>
    </citation>
    <scope>NUCLEOTIDE SEQUENCE</scope>
    <source>
        <strain evidence="1">T20C14</strain>
    </source>
</reference>
<comment type="caution">
    <text evidence="1">The sequence shown here is derived from an EMBL/GenBank/DDBJ whole genome shotgun (WGS) entry which is preliminary data.</text>
</comment>
<proteinExistence type="predicted"/>
<evidence type="ECO:0000313" key="2">
    <source>
        <dbReference type="Proteomes" id="UP001066455"/>
    </source>
</evidence>
<dbReference type="EMBL" id="JALAXI010000001">
    <property type="protein sequence ID" value="MCY9278630.1"/>
    <property type="molecule type" value="Genomic_DNA"/>
</dbReference>
<sequence>MNPNGGAKAACPNHILSIYDLLSREALDEREGFTCEIGTKKRDAFRIRL</sequence>
<dbReference type="Proteomes" id="UP001066455">
    <property type="component" value="Unassembled WGS sequence"/>
</dbReference>